<sequence>MTVLLLDASPIHSHIVRRETRINRLCADDGLYFERTKKCYRPHENDPCGELLFKPSLSDVEGNIGSCQCPDYDGGEEYRGRPVVPWEEELRCYPIYDQGPCKEGDWLVPKNNSGPSCEKIPCPDKYRALVQESDYSANSSRFVFLHEGKCYLTYSSDSKHLCGPYESLVFINEDSFNFYCDRSVPVGDIQQYDSQGLIPPTDCVDGFERDFQGECKPLTVL</sequence>
<dbReference type="OrthoDB" id="6328618at2759"/>
<accession>A0A8J2KBS3</accession>
<comment type="caution">
    <text evidence="2">The sequence shown here is derived from an EMBL/GenBank/DDBJ whole genome shotgun (WGS) entry which is preliminary data.</text>
</comment>
<dbReference type="InterPro" id="IPR031993">
    <property type="entry name" value="DUF4789"/>
</dbReference>
<reference evidence="2" key="1">
    <citation type="submission" date="2021-06" db="EMBL/GenBank/DDBJ databases">
        <authorList>
            <person name="Hodson N. C."/>
            <person name="Mongue J. A."/>
            <person name="Jaron S. K."/>
        </authorList>
    </citation>
    <scope>NUCLEOTIDE SEQUENCE</scope>
</reference>
<dbReference type="EMBL" id="CAJVCH010094811">
    <property type="protein sequence ID" value="CAG7723024.1"/>
    <property type="molecule type" value="Genomic_DNA"/>
</dbReference>
<evidence type="ECO:0000313" key="2">
    <source>
        <dbReference type="EMBL" id="CAG7723024.1"/>
    </source>
</evidence>
<feature type="domain" description="DUF4789" evidence="1">
    <location>
        <begin position="59"/>
        <end position="154"/>
    </location>
</feature>
<dbReference type="PANTHER" id="PTHR21177:SF4">
    <property type="entry name" value="IP06524P"/>
    <property type="match status" value="1"/>
</dbReference>
<keyword evidence="3" id="KW-1185">Reference proteome</keyword>
<gene>
    <name evidence="2" type="ORF">AFUS01_LOCUS12131</name>
</gene>
<organism evidence="2 3">
    <name type="scientific">Allacma fusca</name>
    <dbReference type="NCBI Taxonomy" id="39272"/>
    <lineage>
        <taxon>Eukaryota</taxon>
        <taxon>Metazoa</taxon>
        <taxon>Ecdysozoa</taxon>
        <taxon>Arthropoda</taxon>
        <taxon>Hexapoda</taxon>
        <taxon>Collembola</taxon>
        <taxon>Symphypleona</taxon>
        <taxon>Sminthuridae</taxon>
        <taxon>Allacma</taxon>
    </lineage>
</organism>
<evidence type="ECO:0000259" key="1">
    <source>
        <dbReference type="Pfam" id="PF16033"/>
    </source>
</evidence>
<dbReference type="Pfam" id="PF16033">
    <property type="entry name" value="DUF4789"/>
    <property type="match status" value="1"/>
</dbReference>
<dbReference type="PANTHER" id="PTHR21177">
    <property type="entry name" value="IP06524P-RELATED"/>
    <property type="match status" value="1"/>
</dbReference>
<name>A0A8J2KBS3_9HEXA</name>
<dbReference type="AlphaFoldDB" id="A0A8J2KBS3"/>
<proteinExistence type="predicted"/>
<evidence type="ECO:0000313" key="3">
    <source>
        <dbReference type="Proteomes" id="UP000708208"/>
    </source>
</evidence>
<protein>
    <recommendedName>
        <fullName evidence="1">DUF4789 domain-containing protein</fullName>
    </recommendedName>
</protein>
<dbReference type="Proteomes" id="UP000708208">
    <property type="component" value="Unassembled WGS sequence"/>
</dbReference>